<reference evidence="1 2" key="1">
    <citation type="submission" date="2017-08" db="EMBL/GenBank/DDBJ databases">
        <authorList>
            <person name="de Groot N.N."/>
        </authorList>
    </citation>
    <scope>NUCLEOTIDE SEQUENCE [LARGE SCALE GENOMIC DNA]</scope>
    <source>
        <strain evidence="1 2">USBA 352</strain>
    </source>
</reference>
<dbReference type="EMBL" id="OBML01000002">
    <property type="protein sequence ID" value="SOB96192.1"/>
    <property type="molecule type" value="Genomic_DNA"/>
</dbReference>
<dbReference type="Pfam" id="PF00702">
    <property type="entry name" value="Hydrolase"/>
    <property type="match status" value="1"/>
</dbReference>
<dbReference type="OrthoDB" id="8335209at2"/>
<organism evidence="1 2">
    <name type="scientific">Stappia indica</name>
    <dbReference type="NCBI Taxonomy" id="538381"/>
    <lineage>
        <taxon>Bacteria</taxon>
        <taxon>Pseudomonadati</taxon>
        <taxon>Pseudomonadota</taxon>
        <taxon>Alphaproteobacteria</taxon>
        <taxon>Hyphomicrobiales</taxon>
        <taxon>Stappiaceae</taxon>
        <taxon>Stappia</taxon>
    </lineage>
</organism>
<dbReference type="InterPro" id="IPR023214">
    <property type="entry name" value="HAD_sf"/>
</dbReference>
<dbReference type="Proteomes" id="UP000219331">
    <property type="component" value="Unassembled WGS sequence"/>
</dbReference>
<name>A0A285RUY8_9HYPH</name>
<dbReference type="AlphaFoldDB" id="A0A285RUY8"/>
<gene>
    <name evidence="1" type="ORF">SAMN05421512_102131</name>
</gene>
<keyword evidence="2" id="KW-1185">Reference proteome</keyword>
<evidence type="ECO:0000313" key="1">
    <source>
        <dbReference type="EMBL" id="SOB96192.1"/>
    </source>
</evidence>
<protein>
    <submittedName>
        <fullName evidence="1">Haloacid dehalogenase superfamily, subfamily IA, variant 1 with third motif having Dx(3-4)D or Dx(3-4)E</fullName>
    </submittedName>
</protein>
<evidence type="ECO:0000313" key="2">
    <source>
        <dbReference type="Proteomes" id="UP000219331"/>
    </source>
</evidence>
<accession>A0A285RUY8</accession>
<proteinExistence type="predicted"/>
<dbReference type="NCBIfam" id="TIGR01549">
    <property type="entry name" value="HAD-SF-IA-v1"/>
    <property type="match status" value="1"/>
</dbReference>
<dbReference type="InterPro" id="IPR006439">
    <property type="entry name" value="HAD-SF_hydro_IA"/>
</dbReference>
<dbReference type="RefSeq" id="WP_097173936.1">
    <property type="nucleotide sequence ID" value="NZ_OBML01000002.1"/>
</dbReference>
<dbReference type="STRING" id="538381.GCA_001696535_03378"/>
<dbReference type="InterPro" id="IPR036412">
    <property type="entry name" value="HAD-like_sf"/>
</dbReference>
<dbReference type="CDD" id="cd01427">
    <property type="entry name" value="HAD_like"/>
    <property type="match status" value="1"/>
</dbReference>
<dbReference type="Gene3D" id="3.40.50.1000">
    <property type="entry name" value="HAD superfamily/HAD-like"/>
    <property type="match status" value="1"/>
</dbReference>
<sequence>MTLNYLDLDVAALPAAATPAGTGDELDVVLRRLAPFEVISFDIFETLLRREGVFRPIDLFLTIGEKAGPLLGLSAAEFARLRMRGERDARCALEARHGHEVALAEMYGRMNALLPTQGRPSVSQAALAEAQRLEQEIELEHLRPVPSVEPIYHWAVNAGKRVVLVSDFYSSADFINKALARNGYEGHERLFVSCDVDHTKHHGDLYAHVCEEMGVTPRQIAHVGDNPWSDGSRALQSGITHLRIANPAGRLVGRWRIDWRSPSPQPSSAVFAGVADDLFGSGIAPREPEDLPVLQRVGREALGPLLFGLAGWLHEEAQANETPVLHFCSRDGLIMKRAFDLFRGRFGTKTDSRYLMVSRQAIYRARAVSEPEAAAALFAQNWARLTPADALARWGLDPQEFEVEIRAAGFSSPQDVVAIGDRAGAGRFAKLFEACRTALQAANQAHADLFADYLTQEGVIGAQAVTLVDIGWHGSLQKGLGEVLCARGWRGHLAGRYLGLFLDRAALSGFDAAGYLFSLDGTPRAQALRKSPSLVELLHTAGHGSTAGYRRDGDGIVAVCEERADEERQHTEAIGPIQEAALSFVEEMLANPRVGPGALDPADAFRGLDRLLGRPSPDEVEVIGRLRIAANYGATATSTALTDRSPEGYRLWNT</sequence>
<dbReference type="SUPFAM" id="SSF56784">
    <property type="entry name" value="HAD-like"/>
    <property type="match status" value="1"/>
</dbReference>